<evidence type="ECO:0000313" key="3">
    <source>
        <dbReference type="Xenbase" id="XB-GENE-17337892"/>
    </source>
</evidence>
<accession>A0A1L8F5Q1</accession>
<dbReference type="GO" id="GO:0061630">
    <property type="term" value="F:ubiquitin protein ligase activity"/>
    <property type="evidence" value="ECO:0000318"/>
    <property type="project" value="GO_Central"/>
</dbReference>
<gene>
    <name evidence="2 3" type="primary">rnf183.L</name>
</gene>
<protein>
    <submittedName>
        <fullName evidence="2">E3 ubiquitin-protein ligase RNF183</fullName>
    </submittedName>
</protein>
<dbReference type="Bgee" id="108698126">
    <property type="expression patterns" value="Expressed in internal ear and 3 other cell types or tissues"/>
</dbReference>
<evidence type="ECO:0000313" key="2">
    <source>
        <dbReference type="RefSeq" id="XP_018084877.1"/>
    </source>
</evidence>
<dbReference type="SUPFAM" id="SSF57850">
    <property type="entry name" value="RING/U-box"/>
    <property type="match status" value="1"/>
</dbReference>
<dbReference type="AlphaFoldDB" id="A0A1L8F5Q1"/>
<organism evidence="1 2">
    <name type="scientific">Xenopus laevis</name>
    <name type="common">African clawed frog</name>
    <dbReference type="NCBI Taxonomy" id="8355"/>
    <lineage>
        <taxon>Eukaryota</taxon>
        <taxon>Metazoa</taxon>
        <taxon>Chordata</taxon>
        <taxon>Craniata</taxon>
        <taxon>Vertebrata</taxon>
        <taxon>Euteleostomi</taxon>
        <taxon>Amphibia</taxon>
        <taxon>Batrachia</taxon>
        <taxon>Anura</taxon>
        <taxon>Pipoidea</taxon>
        <taxon>Pipidae</taxon>
        <taxon>Xenopodinae</taxon>
        <taxon>Xenopus</taxon>
        <taxon>Xenopus</taxon>
    </lineage>
</organism>
<dbReference type="OrthoDB" id="252722at2759"/>
<dbReference type="PANTHER" id="PTHR22791:SF7">
    <property type="entry name" value="E3 UBIQUITIN-PROTEIN LIGASE RNF183"/>
    <property type="match status" value="1"/>
</dbReference>
<dbReference type="SMART" id="SM00184">
    <property type="entry name" value="RING"/>
    <property type="match status" value="1"/>
</dbReference>
<dbReference type="GO" id="GO:0016567">
    <property type="term" value="P:protein ubiquitination"/>
    <property type="evidence" value="ECO:0000318"/>
    <property type="project" value="GO_Central"/>
</dbReference>
<dbReference type="STRING" id="8355.A0A1L8F5Q1"/>
<dbReference type="CDD" id="cd16556">
    <property type="entry name" value="RING-HC_RNF183-like"/>
    <property type="match status" value="1"/>
</dbReference>
<dbReference type="PANTHER" id="PTHR22791">
    <property type="entry name" value="RING-TYPE DOMAIN-CONTAINING PROTEIN"/>
    <property type="match status" value="1"/>
</dbReference>
<dbReference type="Xenbase" id="XB-GENE-17337892">
    <property type="gene designation" value="rnf183.L"/>
</dbReference>
<dbReference type="GeneID" id="108698126"/>
<name>A0A1L8F5Q1_XENLA</name>
<dbReference type="AGR" id="Xenbase:XB-GENE-17337892"/>
<dbReference type="InterPro" id="IPR013083">
    <property type="entry name" value="Znf_RING/FYVE/PHD"/>
</dbReference>
<reference evidence="2" key="1">
    <citation type="submission" date="2025-08" db="UniProtKB">
        <authorList>
            <consortium name="RefSeq"/>
        </authorList>
    </citation>
    <scope>IDENTIFICATION</scope>
    <source>
        <strain evidence="2">J_2021</strain>
        <tissue evidence="2">Erythrocytes</tissue>
    </source>
</reference>
<dbReference type="Pfam" id="PF13445">
    <property type="entry name" value="zf-RING_UBOX"/>
    <property type="match status" value="1"/>
</dbReference>
<dbReference type="PROSITE" id="PS50089">
    <property type="entry name" value="ZF_RING_2"/>
    <property type="match status" value="1"/>
</dbReference>
<dbReference type="OMA" id="PNHIILE"/>
<dbReference type="InterPro" id="IPR051435">
    <property type="entry name" value="RING_finger_E3_ubiq-ligases"/>
</dbReference>
<proteinExistence type="predicted"/>
<dbReference type="InterPro" id="IPR001841">
    <property type="entry name" value="Znf_RING"/>
</dbReference>
<dbReference type="RefSeq" id="XP_018084877.1">
    <property type="nucleotide sequence ID" value="XM_018229388.2"/>
</dbReference>
<dbReference type="PaxDb" id="8355-A0A1L8F5Q1"/>
<dbReference type="PROSITE" id="PS00518">
    <property type="entry name" value="ZF_RING_1"/>
    <property type="match status" value="1"/>
</dbReference>
<dbReference type="InterPro" id="IPR027370">
    <property type="entry name" value="Znf-RING_euk"/>
</dbReference>
<evidence type="ECO:0000313" key="1">
    <source>
        <dbReference type="Proteomes" id="UP000186698"/>
    </source>
</evidence>
<sequence>MPGSRDGLFQHLWERGIVLWGHVDQSTREGIMADTVKLDPDCDCPVCWNPYTPTFRTPKLLHCNHCFCMECLERLSQASQIHNRIPCPLCRHITVLPEEHGVTDLPTNTSILSQVKAEQLPPPPFFAFKDSLKLPLFQRPPSIYTVSVGEESGSSFESQSPLTTIPSNRPLWHCFQNPQLRMFSYLMLLIIGVTLFLILSIFWTRKFIWGQR</sequence>
<dbReference type="KEGG" id="xla:108698126"/>
<dbReference type="CTD" id="108698126"/>
<dbReference type="Gene3D" id="3.30.40.10">
    <property type="entry name" value="Zinc/RING finger domain, C3HC4 (zinc finger)"/>
    <property type="match status" value="1"/>
</dbReference>
<keyword evidence="1" id="KW-1185">Reference proteome</keyword>
<dbReference type="Proteomes" id="UP000186698">
    <property type="component" value="Chromosome 8L"/>
</dbReference>
<dbReference type="InterPro" id="IPR017907">
    <property type="entry name" value="Znf_RING_CS"/>
</dbReference>